<gene>
    <name evidence="1" type="ORF">SAMN05444408_103192</name>
</gene>
<dbReference type="STRING" id="1302685.SAMN05444408_103192"/>
<dbReference type="AlphaFoldDB" id="A0A1M4VN50"/>
<reference evidence="2" key="1">
    <citation type="submission" date="2016-11" db="EMBL/GenBank/DDBJ databases">
        <authorList>
            <person name="Varghese N."/>
            <person name="Submissions S."/>
        </authorList>
    </citation>
    <scope>NUCLEOTIDE SEQUENCE [LARGE SCALE GENOMIC DNA]</scope>
    <source>
        <strain evidence="2">DSM 26898</strain>
    </source>
</reference>
<dbReference type="EMBL" id="FQVO01000003">
    <property type="protein sequence ID" value="SHE70273.1"/>
    <property type="molecule type" value="Genomic_DNA"/>
</dbReference>
<evidence type="ECO:0000313" key="1">
    <source>
        <dbReference type="EMBL" id="SHE70273.1"/>
    </source>
</evidence>
<dbReference type="PROSITE" id="PS51257">
    <property type="entry name" value="PROKAR_LIPOPROTEIN"/>
    <property type="match status" value="1"/>
</dbReference>
<evidence type="ECO:0008006" key="3">
    <source>
        <dbReference type="Google" id="ProtNLM"/>
    </source>
</evidence>
<keyword evidence="2" id="KW-1185">Reference proteome</keyword>
<dbReference type="Proteomes" id="UP000184236">
    <property type="component" value="Unassembled WGS sequence"/>
</dbReference>
<sequence length="269" mass="29510">MKNLSKIIFLFIAVLFASCKEEEEMYYDGDSFVQFNKGTSSNAFVVAGTNSLNYDINYGVLKGVEGSHQVKLVFDQSKSTAVLGTDFQIVTGTDEISNGETMGKFVVKLLETGATQSGKKAVFRLESSSLPIAAFNNEFTLNVSLTCPISYFVGDFSNTATWWNAGPGGAYEIVENPAVPNQLLVKDFWDFGIDLVLNYNPTTYVVSVPDQNTGAFVAQYNGYIFAKPSTDATQVSTFNPCTRQMTLYINYYIQGVGSYGNQTEKFSGL</sequence>
<name>A0A1M4VN50_9FLAO</name>
<protein>
    <recommendedName>
        <fullName evidence="3">DUF4843 domain-containing protein</fullName>
    </recommendedName>
</protein>
<dbReference type="RefSeq" id="WP_072883877.1">
    <property type="nucleotide sequence ID" value="NZ_FQVO01000003.1"/>
</dbReference>
<evidence type="ECO:0000313" key="2">
    <source>
        <dbReference type="Proteomes" id="UP000184236"/>
    </source>
</evidence>
<proteinExistence type="predicted"/>
<accession>A0A1M4VN50</accession>
<dbReference type="OrthoDB" id="1426214at2"/>
<organism evidence="1 2">
    <name type="scientific">Chryseobacterium takakiae</name>
    <dbReference type="NCBI Taxonomy" id="1302685"/>
    <lineage>
        <taxon>Bacteria</taxon>
        <taxon>Pseudomonadati</taxon>
        <taxon>Bacteroidota</taxon>
        <taxon>Flavobacteriia</taxon>
        <taxon>Flavobacteriales</taxon>
        <taxon>Weeksellaceae</taxon>
        <taxon>Chryseobacterium group</taxon>
        <taxon>Chryseobacterium</taxon>
    </lineage>
</organism>